<evidence type="ECO:0000256" key="1">
    <source>
        <dbReference type="ARBA" id="ARBA00004141"/>
    </source>
</evidence>
<evidence type="ECO:0000256" key="2">
    <source>
        <dbReference type="ARBA" id="ARBA00022692"/>
    </source>
</evidence>
<dbReference type="InterPro" id="IPR044878">
    <property type="entry name" value="UbiA_sf"/>
</dbReference>
<dbReference type="GO" id="GO:0016020">
    <property type="term" value="C:membrane"/>
    <property type="evidence" value="ECO:0007669"/>
    <property type="project" value="UniProtKB-SubCell"/>
</dbReference>
<dbReference type="Pfam" id="PF01040">
    <property type="entry name" value="UbiA"/>
    <property type="match status" value="1"/>
</dbReference>
<evidence type="ECO:0000313" key="6">
    <source>
        <dbReference type="EMBL" id="GAI94078.1"/>
    </source>
</evidence>
<comment type="subcellular location">
    <subcellularLocation>
        <location evidence="1">Membrane</location>
        <topology evidence="1">Multi-pass membrane protein</topology>
    </subcellularLocation>
</comment>
<gene>
    <name evidence="6" type="ORF">S12H4_30953</name>
</gene>
<comment type="caution">
    <text evidence="6">The sequence shown here is derived from an EMBL/GenBank/DDBJ whole genome shotgun (WGS) entry which is preliminary data.</text>
</comment>
<sequence length="214" mass="24288">MSMKLTMKEPYVKTGFLSVKIRAYIDLLRPFTLIAPFFVSMFIMFASLVYNGKFGTSPDWWITIAQASLTLAFLNGASNALNQATDIEADTISKPYRPIPRGLVKPDEAQSIAYIFYLFALLRAVTINTWFGVFVFLIMLFTVMYSLPPRMKRFLFINQVWIAVPRGLLGILASWSVFGDPFQKEPLMIGTVIFVFFIGAMTTKDIVDCKADKR</sequence>
<evidence type="ECO:0000256" key="5">
    <source>
        <dbReference type="SAM" id="Phobius"/>
    </source>
</evidence>
<proteinExistence type="predicted"/>
<dbReference type="AlphaFoldDB" id="X1SMC0"/>
<evidence type="ECO:0000256" key="4">
    <source>
        <dbReference type="ARBA" id="ARBA00023136"/>
    </source>
</evidence>
<dbReference type="PANTHER" id="PTHR42723:SF1">
    <property type="entry name" value="CHLOROPHYLL SYNTHASE, CHLOROPLASTIC"/>
    <property type="match status" value="1"/>
</dbReference>
<organism evidence="6">
    <name type="scientific">marine sediment metagenome</name>
    <dbReference type="NCBI Taxonomy" id="412755"/>
    <lineage>
        <taxon>unclassified sequences</taxon>
        <taxon>metagenomes</taxon>
        <taxon>ecological metagenomes</taxon>
    </lineage>
</organism>
<evidence type="ECO:0008006" key="7">
    <source>
        <dbReference type="Google" id="ProtNLM"/>
    </source>
</evidence>
<feature type="transmembrane region" description="Helical" evidence="5">
    <location>
        <begin position="187"/>
        <end position="207"/>
    </location>
</feature>
<dbReference type="PANTHER" id="PTHR42723">
    <property type="entry name" value="CHLOROPHYLL SYNTHASE"/>
    <property type="match status" value="1"/>
</dbReference>
<keyword evidence="2 5" id="KW-0812">Transmembrane</keyword>
<dbReference type="InterPro" id="IPR000537">
    <property type="entry name" value="UbiA_prenyltransferase"/>
</dbReference>
<accession>X1SMC0</accession>
<feature type="transmembrane region" description="Helical" evidence="5">
    <location>
        <begin position="114"/>
        <end position="143"/>
    </location>
</feature>
<dbReference type="GO" id="GO:0016765">
    <property type="term" value="F:transferase activity, transferring alkyl or aryl (other than methyl) groups"/>
    <property type="evidence" value="ECO:0007669"/>
    <property type="project" value="InterPro"/>
</dbReference>
<dbReference type="EMBL" id="BARW01018024">
    <property type="protein sequence ID" value="GAI94078.1"/>
    <property type="molecule type" value="Genomic_DNA"/>
</dbReference>
<reference evidence="6" key="1">
    <citation type="journal article" date="2014" name="Front. Microbiol.">
        <title>High frequency of phylogenetically diverse reductive dehalogenase-homologous genes in deep subseafloor sedimentary metagenomes.</title>
        <authorList>
            <person name="Kawai M."/>
            <person name="Futagami T."/>
            <person name="Toyoda A."/>
            <person name="Takaki Y."/>
            <person name="Nishi S."/>
            <person name="Hori S."/>
            <person name="Arai W."/>
            <person name="Tsubouchi T."/>
            <person name="Morono Y."/>
            <person name="Uchiyama I."/>
            <person name="Ito T."/>
            <person name="Fujiyama A."/>
            <person name="Inagaki F."/>
            <person name="Takami H."/>
        </authorList>
    </citation>
    <scope>NUCLEOTIDE SEQUENCE</scope>
    <source>
        <strain evidence="6">Expedition CK06-06</strain>
    </source>
</reference>
<keyword evidence="3 5" id="KW-1133">Transmembrane helix</keyword>
<name>X1SMC0_9ZZZZ</name>
<feature type="non-terminal residue" evidence="6">
    <location>
        <position position="214"/>
    </location>
</feature>
<evidence type="ECO:0000256" key="3">
    <source>
        <dbReference type="ARBA" id="ARBA00022989"/>
    </source>
</evidence>
<dbReference type="InterPro" id="IPR050475">
    <property type="entry name" value="Prenyltransferase_related"/>
</dbReference>
<feature type="transmembrane region" description="Helical" evidence="5">
    <location>
        <begin position="155"/>
        <end position="175"/>
    </location>
</feature>
<dbReference type="Gene3D" id="1.10.357.140">
    <property type="entry name" value="UbiA prenyltransferase"/>
    <property type="match status" value="1"/>
</dbReference>
<protein>
    <recommendedName>
        <fullName evidence="7">4-hydroxybenzoate polyprenyltransferase</fullName>
    </recommendedName>
</protein>
<feature type="transmembrane region" description="Helical" evidence="5">
    <location>
        <begin position="27"/>
        <end position="50"/>
    </location>
</feature>
<keyword evidence="4 5" id="KW-0472">Membrane</keyword>